<organism evidence="5 6">
    <name type="scientific">Aureococcus anophagefferens</name>
    <name type="common">Harmful bloom alga</name>
    <dbReference type="NCBI Taxonomy" id="44056"/>
    <lineage>
        <taxon>Eukaryota</taxon>
        <taxon>Sar</taxon>
        <taxon>Stramenopiles</taxon>
        <taxon>Ochrophyta</taxon>
        <taxon>Pelagophyceae</taxon>
        <taxon>Pelagomonadales</taxon>
        <taxon>Pelagomonadaceae</taxon>
        <taxon>Aureococcus</taxon>
    </lineage>
</organism>
<dbReference type="PANTHER" id="PTHR45947">
    <property type="entry name" value="SULFOQUINOVOSYL TRANSFERASE SQD2"/>
    <property type="match status" value="1"/>
</dbReference>
<keyword evidence="1 5" id="KW-0328">Glycosyltransferase</keyword>
<dbReference type="Pfam" id="PF13439">
    <property type="entry name" value="Glyco_transf_4"/>
    <property type="match status" value="1"/>
</dbReference>
<dbReference type="Proteomes" id="UP001363151">
    <property type="component" value="Unassembled WGS sequence"/>
</dbReference>
<keyword evidence="6" id="KW-1185">Reference proteome</keyword>
<feature type="signal peptide" evidence="2">
    <location>
        <begin position="1"/>
        <end position="15"/>
    </location>
</feature>
<dbReference type="InterPro" id="IPR028098">
    <property type="entry name" value="Glyco_trans_4-like_N"/>
</dbReference>
<evidence type="ECO:0000259" key="4">
    <source>
        <dbReference type="Pfam" id="PF13439"/>
    </source>
</evidence>
<keyword evidence="1 5" id="KW-0808">Transferase</keyword>
<dbReference type="InterPro" id="IPR050194">
    <property type="entry name" value="Glycosyltransferase_grp1"/>
</dbReference>
<name>A0ABR1FRX5_AURAN</name>
<dbReference type="CDD" id="cd03814">
    <property type="entry name" value="GT4-like"/>
    <property type="match status" value="1"/>
</dbReference>
<dbReference type="InterPro" id="IPR001296">
    <property type="entry name" value="Glyco_trans_1"/>
</dbReference>
<dbReference type="Gene3D" id="3.40.50.2000">
    <property type="entry name" value="Glycogen Phosphorylase B"/>
    <property type="match status" value="2"/>
</dbReference>
<feature type="domain" description="Glycosyl transferase family 1" evidence="3">
    <location>
        <begin position="279"/>
        <end position="430"/>
    </location>
</feature>
<evidence type="ECO:0000259" key="3">
    <source>
        <dbReference type="Pfam" id="PF00534"/>
    </source>
</evidence>
<evidence type="ECO:0000313" key="5">
    <source>
        <dbReference type="EMBL" id="KAK7236839.1"/>
    </source>
</evidence>
<sequence length="518" mass="56378">MWKVALLALAAHGLRLPAAPRRARTALRSSALEAAADGEGEGLRRGQRVVDAARGAAKGVKSVPARLNKARTPGPRRVALLVEPTPFTHVSGYANRFKEQLKYLKEFGDDVAIAVPDDKPEAPDSYDGFPITTVDGFRFPLYAHLCLTGDIRGQAKRMVERFKPDVIHASSPGFFALAAVSYAKALDVPLVLSYHTHLPVYAEKYAGWLPFSRFSAWAAIKMAHSFADLTLVTSPQIMAEFKEQNIKRVGVWRKGIDADTFNPDFRDEATRRVLAPNHADEKILLYVGRISVEKRLEDVAATLRARPDTVFAVVGGGPHEAALRDFFAEFGDRVHFVGVLRGDDLSRAYASADLFTMPSDSETLGFVVLEAMASGLPIVAANAGGIPSIVTNDRNGVLVTAGDTATFAQKVGAILDDADLRDRLTSRGRRDTENWSWKASTKHLRNVHYTAAIRRHAAAKRARATGDLLSKLVSPQLARLLRMRVKQLFTAVFGWVGLAKAATTPAGSRALRNPALGA</sequence>
<evidence type="ECO:0000256" key="1">
    <source>
        <dbReference type="ARBA" id="ARBA00022676"/>
    </source>
</evidence>
<dbReference type="Pfam" id="PF00534">
    <property type="entry name" value="Glycos_transf_1"/>
    <property type="match status" value="1"/>
</dbReference>
<evidence type="ECO:0000313" key="6">
    <source>
        <dbReference type="Proteomes" id="UP001363151"/>
    </source>
</evidence>
<protein>
    <submittedName>
        <fullName evidence="5">Phosphatidylinositol N-acetylglucosaminyltransferase</fullName>
    </submittedName>
</protein>
<dbReference type="GO" id="GO:0016757">
    <property type="term" value="F:glycosyltransferase activity"/>
    <property type="evidence" value="ECO:0007669"/>
    <property type="project" value="UniProtKB-KW"/>
</dbReference>
<gene>
    <name evidence="5" type="primary">SQD2</name>
    <name evidence="5" type="ORF">SO694_000920116</name>
</gene>
<dbReference type="SUPFAM" id="SSF53756">
    <property type="entry name" value="UDP-Glycosyltransferase/glycogen phosphorylase"/>
    <property type="match status" value="1"/>
</dbReference>
<dbReference type="PANTHER" id="PTHR45947:SF3">
    <property type="entry name" value="SULFOQUINOVOSYL TRANSFERASE SQD2"/>
    <property type="match status" value="1"/>
</dbReference>
<reference evidence="5 6" key="1">
    <citation type="submission" date="2024-03" db="EMBL/GenBank/DDBJ databases">
        <title>Aureococcus anophagefferens CCMP1851 and Kratosvirus quantuckense: Draft genome of a second virus-susceptible host strain in the model system.</title>
        <authorList>
            <person name="Chase E."/>
            <person name="Truchon A.R."/>
            <person name="Schepens W."/>
            <person name="Wilhelm S.W."/>
        </authorList>
    </citation>
    <scope>NUCLEOTIDE SEQUENCE [LARGE SCALE GENOMIC DNA]</scope>
    <source>
        <strain evidence="5 6">CCMP1851</strain>
    </source>
</reference>
<comment type="caution">
    <text evidence="5">The sequence shown here is derived from an EMBL/GenBank/DDBJ whole genome shotgun (WGS) entry which is preliminary data.</text>
</comment>
<feature type="domain" description="Glycosyltransferase subfamily 4-like N-terminal" evidence="4">
    <location>
        <begin position="91"/>
        <end position="259"/>
    </location>
</feature>
<evidence type="ECO:0000256" key="2">
    <source>
        <dbReference type="SAM" id="SignalP"/>
    </source>
</evidence>
<dbReference type="EMBL" id="JBBJCI010000256">
    <property type="protein sequence ID" value="KAK7236839.1"/>
    <property type="molecule type" value="Genomic_DNA"/>
</dbReference>
<feature type="chain" id="PRO_5046616466" evidence="2">
    <location>
        <begin position="16"/>
        <end position="518"/>
    </location>
</feature>
<proteinExistence type="predicted"/>
<keyword evidence="2" id="KW-0732">Signal</keyword>
<accession>A0ABR1FRX5</accession>